<accession>A0AC59ZVX9</accession>
<gene>
    <name evidence="1" type="ORF">MRATA1EN22A_LOCUS23562</name>
</gene>
<reference evidence="1" key="1">
    <citation type="submission" date="2023-05" db="EMBL/GenBank/DDBJ databases">
        <authorList>
            <consortium name="ELIXIR-Norway"/>
        </authorList>
    </citation>
    <scope>NUCLEOTIDE SEQUENCE</scope>
</reference>
<proteinExistence type="predicted"/>
<organism evidence="1 2">
    <name type="scientific">Rangifer tarandus platyrhynchus</name>
    <name type="common">Svalbard reindeer</name>
    <dbReference type="NCBI Taxonomy" id="3082113"/>
    <lineage>
        <taxon>Eukaryota</taxon>
        <taxon>Metazoa</taxon>
        <taxon>Chordata</taxon>
        <taxon>Craniata</taxon>
        <taxon>Vertebrata</taxon>
        <taxon>Euteleostomi</taxon>
        <taxon>Mammalia</taxon>
        <taxon>Eutheria</taxon>
        <taxon>Laurasiatheria</taxon>
        <taxon>Artiodactyla</taxon>
        <taxon>Ruminantia</taxon>
        <taxon>Pecora</taxon>
        <taxon>Cervidae</taxon>
        <taxon>Odocoileinae</taxon>
        <taxon>Rangifer</taxon>
    </lineage>
</organism>
<reference evidence="1" key="2">
    <citation type="submission" date="2025-03" db="EMBL/GenBank/DDBJ databases">
        <authorList>
            <consortium name="ELIXIR-Norway"/>
            <consortium name="Elixir Norway"/>
        </authorList>
    </citation>
    <scope>NUCLEOTIDE SEQUENCE</scope>
</reference>
<dbReference type="Proteomes" id="UP001162501">
    <property type="component" value="Chromosome 4"/>
</dbReference>
<dbReference type="EMBL" id="OX596088">
    <property type="protein sequence ID" value="CAN0516765.1"/>
    <property type="molecule type" value="Genomic_DNA"/>
</dbReference>
<sequence length="144" mass="14607">MEFSLGGAQELWANLLCALDPKGLSASSAASRRAAEPRGGGGSVREKREGGRAVAEGSGVSTAESSGPESRYQPGYRSAPGGVSTADSGGGGPRRMTLHLAGEVFSARSLGSGGPVSTVDSASRLRGRSSPPVLRARLRLPPFL</sequence>
<evidence type="ECO:0000313" key="1">
    <source>
        <dbReference type="EMBL" id="CAN0516765.1"/>
    </source>
</evidence>
<protein>
    <submittedName>
        <fullName evidence="1">Uncharacterized protein</fullName>
    </submittedName>
</protein>
<evidence type="ECO:0000313" key="2">
    <source>
        <dbReference type="Proteomes" id="UP001162501"/>
    </source>
</evidence>
<name>A0AC59ZVX9_RANTA</name>